<dbReference type="InterPro" id="IPR000843">
    <property type="entry name" value="HTH_LacI"/>
</dbReference>
<proteinExistence type="predicted"/>
<accession>A0A147DT79</accession>
<dbReference type="PANTHER" id="PTHR30146">
    <property type="entry name" value="LACI-RELATED TRANSCRIPTIONAL REPRESSOR"/>
    <property type="match status" value="1"/>
</dbReference>
<dbReference type="SMART" id="SM00354">
    <property type="entry name" value="HTH_LACI"/>
    <property type="match status" value="1"/>
</dbReference>
<evidence type="ECO:0000256" key="3">
    <source>
        <dbReference type="ARBA" id="ARBA00023125"/>
    </source>
</evidence>
<dbReference type="PANTHER" id="PTHR30146:SF148">
    <property type="entry name" value="HTH-TYPE TRANSCRIPTIONAL REPRESSOR PURR-RELATED"/>
    <property type="match status" value="1"/>
</dbReference>
<dbReference type="Proteomes" id="UP000072763">
    <property type="component" value="Unassembled WGS sequence"/>
</dbReference>
<keyword evidence="3" id="KW-0238">DNA-binding</keyword>
<dbReference type="PATRIC" id="fig|465820.4.peg.447"/>
<dbReference type="RefSeq" id="WP_058748926.1">
    <property type="nucleotide sequence ID" value="NZ_LDRC01000012.1"/>
</dbReference>
<dbReference type="InterPro" id="IPR028082">
    <property type="entry name" value="Peripla_BP_I"/>
</dbReference>
<dbReference type="InterPro" id="IPR010982">
    <property type="entry name" value="Lambda_DNA-bd_dom_sf"/>
</dbReference>
<dbReference type="EMBL" id="LDRC01000012">
    <property type="protein sequence ID" value="KTR53572.1"/>
    <property type="molecule type" value="Genomic_DNA"/>
</dbReference>
<evidence type="ECO:0000313" key="7">
    <source>
        <dbReference type="Proteomes" id="UP000072763"/>
    </source>
</evidence>
<evidence type="ECO:0000313" key="6">
    <source>
        <dbReference type="EMBL" id="KTR53572.1"/>
    </source>
</evidence>
<dbReference type="PROSITE" id="PS00356">
    <property type="entry name" value="HTH_LACI_1"/>
    <property type="match status" value="1"/>
</dbReference>
<comment type="caution">
    <text evidence="6">The sequence shown here is derived from an EMBL/GenBank/DDBJ whole genome shotgun (WGS) entry which is preliminary data.</text>
</comment>
<sequence>MARSTSIRDVAAEAGVSITTVSHALSGKGTVSARTRLRVEEAVERLGYAPNPIARAMRTDRRAVLGFVSEEIASTPYAGKIIVGAQAEAAAHDHVLMIVDIAAGAFDDPRIDALIQRQVDAVVFASASNRVIRLPRSLDPARTVLLDAFDPAAPVPSVVPDEQDIAATAVRALLDAGHRRIAHLTVEGAGPAVTGRVEGYERTLVAAGGTPVVVRAGGEVADAAAGHRAATELFGPVSPGAADRHDAERPTAVFAFNDQMAMGVYQVAEERGMRIGRDLSVVGIDDLQLVAAALRPGLTTVALPHEQMGRAAVRRALEQTGALPAPQAPRAGVERLRGELVVRDSIGSATVTRS</sequence>
<dbReference type="GO" id="GO:0003700">
    <property type="term" value="F:DNA-binding transcription factor activity"/>
    <property type="evidence" value="ECO:0007669"/>
    <property type="project" value="TreeGrafter"/>
</dbReference>
<gene>
    <name evidence="6" type="ORF">NS359_02990</name>
</gene>
<dbReference type="Pfam" id="PF00356">
    <property type="entry name" value="LacI"/>
    <property type="match status" value="1"/>
</dbReference>
<dbReference type="STRING" id="465820.NS263_06535"/>
<dbReference type="CDD" id="cd06288">
    <property type="entry name" value="PBP1_sucrose_transcription_regulator"/>
    <property type="match status" value="1"/>
</dbReference>
<dbReference type="AlphaFoldDB" id="A0A147DT79"/>
<dbReference type="SUPFAM" id="SSF47413">
    <property type="entry name" value="lambda repressor-like DNA-binding domains"/>
    <property type="match status" value="1"/>
</dbReference>
<keyword evidence="2" id="KW-0805">Transcription regulation</keyword>
<dbReference type="Gene3D" id="1.10.260.40">
    <property type="entry name" value="lambda repressor-like DNA-binding domains"/>
    <property type="match status" value="1"/>
</dbReference>
<evidence type="ECO:0000256" key="4">
    <source>
        <dbReference type="ARBA" id="ARBA00023163"/>
    </source>
</evidence>
<dbReference type="OrthoDB" id="9798934at2"/>
<dbReference type="SUPFAM" id="SSF53822">
    <property type="entry name" value="Periplasmic binding protein-like I"/>
    <property type="match status" value="1"/>
</dbReference>
<dbReference type="GO" id="GO:0000976">
    <property type="term" value="F:transcription cis-regulatory region binding"/>
    <property type="evidence" value="ECO:0007669"/>
    <property type="project" value="TreeGrafter"/>
</dbReference>
<protein>
    <recommendedName>
        <fullName evidence="5">HTH lacI-type domain-containing protein</fullName>
    </recommendedName>
</protein>
<evidence type="ECO:0000256" key="1">
    <source>
        <dbReference type="ARBA" id="ARBA00022491"/>
    </source>
</evidence>
<dbReference type="Pfam" id="PF13377">
    <property type="entry name" value="Peripla_BP_3"/>
    <property type="match status" value="1"/>
</dbReference>
<feature type="domain" description="HTH lacI-type" evidence="5">
    <location>
        <begin position="5"/>
        <end position="59"/>
    </location>
</feature>
<reference evidence="6 7" key="1">
    <citation type="journal article" date="2016" name="Front. Microbiol.">
        <title>Genomic Resource of Rice Seed Associated Bacteria.</title>
        <authorList>
            <person name="Midha S."/>
            <person name="Bansal K."/>
            <person name="Sharma S."/>
            <person name="Kumar N."/>
            <person name="Patil P.P."/>
            <person name="Chaudhry V."/>
            <person name="Patil P.B."/>
        </authorList>
    </citation>
    <scope>NUCLEOTIDE SEQUENCE [LARGE SCALE GENOMIC DNA]</scope>
    <source>
        <strain evidence="6 7">NS359</strain>
    </source>
</reference>
<keyword evidence="1" id="KW-0678">Repressor</keyword>
<name>A0A147DT79_9MICO</name>
<keyword evidence="4" id="KW-0804">Transcription</keyword>
<dbReference type="PROSITE" id="PS50932">
    <property type="entry name" value="HTH_LACI_2"/>
    <property type="match status" value="1"/>
</dbReference>
<evidence type="ECO:0000256" key="2">
    <source>
        <dbReference type="ARBA" id="ARBA00023015"/>
    </source>
</evidence>
<dbReference type="Gene3D" id="3.40.50.2300">
    <property type="match status" value="2"/>
</dbReference>
<organism evidence="6 7">
    <name type="scientific">Curtobacterium oceanosedimentum</name>
    <dbReference type="NCBI Taxonomy" id="465820"/>
    <lineage>
        <taxon>Bacteria</taxon>
        <taxon>Bacillati</taxon>
        <taxon>Actinomycetota</taxon>
        <taxon>Actinomycetes</taxon>
        <taxon>Micrococcales</taxon>
        <taxon>Microbacteriaceae</taxon>
        <taxon>Curtobacterium</taxon>
    </lineage>
</organism>
<evidence type="ECO:0000259" key="5">
    <source>
        <dbReference type="PROSITE" id="PS50932"/>
    </source>
</evidence>
<dbReference type="CDD" id="cd01392">
    <property type="entry name" value="HTH_LacI"/>
    <property type="match status" value="1"/>
</dbReference>
<dbReference type="InterPro" id="IPR046335">
    <property type="entry name" value="LacI/GalR-like_sensor"/>
</dbReference>